<dbReference type="PROSITE" id="PS00166">
    <property type="entry name" value="ENOYL_COA_HYDRATASE"/>
    <property type="match status" value="1"/>
</dbReference>
<dbReference type="GO" id="GO:0016853">
    <property type="term" value="F:isomerase activity"/>
    <property type="evidence" value="ECO:0007669"/>
    <property type="project" value="UniProtKB-KW"/>
</dbReference>
<comment type="similarity">
    <text evidence="1 3">Belongs to the enoyl-CoA hydratase/isomerase family.</text>
</comment>
<name>A0A7Y2H380_UNCEI</name>
<dbReference type="Pfam" id="PF00378">
    <property type="entry name" value="ECH_1"/>
    <property type="match status" value="1"/>
</dbReference>
<dbReference type="Proteomes" id="UP000547674">
    <property type="component" value="Unassembled WGS sequence"/>
</dbReference>
<dbReference type="PANTHER" id="PTHR11941">
    <property type="entry name" value="ENOYL-COA HYDRATASE-RELATED"/>
    <property type="match status" value="1"/>
</dbReference>
<dbReference type="InterPro" id="IPR018376">
    <property type="entry name" value="Enoyl-CoA_hyd/isom_CS"/>
</dbReference>
<dbReference type="PANTHER" id="PTHR11941:SF54">
    <property type="entry name" value="ENOYL-COA HYDRATASE, MITOCHONDRIAL"/>
    <property type="match status" value="1"/>
</dbReference>
<keyword evidence="2" id="KW-0456">Lyase</keyword>
<evidence type="ECO:0000256" key="2">
    <source>
        <dbReference type="ARBA" id="ARBA00023239"/>
    </source>
</evidence>
<dbReference type="InterPro" id="IPR029045">
    <property type="entry name" value="ClpP/crotonase-like_dom_sf"/>
</dbReference>
<comment type="caution">
    <text evidence="4">The sequence shown here is derived from an EMBL/GenBank/DDBJ whole genome shotgun (WGS) entry which is preliminary data.</text>
</comment>
<reference evidence="4 5" key="1">
    <citation type="submission" date="2020-03" db="EMBL/GenBank/DDBJ databases">
        <title>Metabolic flexibility allows generalist bacteria to become dominant in a frequently disturbed ecosystem.</title>
        <authorList>
            <person name="Chen Y.-J."/>
            <person name="Leung P.M."/>
            <person name="Bay S.K."/>
            <person name="Hugenholtz P."/>
            <person name="Kessler A.J."/>
            <person name="Shelley G."/>
            <person name="Waite D.W."/>
            <person name="Cook P.L."/>
            <person name="Greening C."/>
        </authorList>
    </citation>
    <scope>NUCLEOTIDE SEQUENCE [LARGE SCALE GENOMIC DNA]</scope>
    <source>
        <strain evidence="4">SS_bin_28</strain>
    </source>
</reference>
<dbReference type="Gene3D" id="3.90.226.10">
    <property type="entry name" value="2-enoyl-CoA Hydratase, Chain A, domain 1"/>
    <property type="match status" value="1"/>
</dbReference>
<dbReference type="AlphaFoldDB" id="A0A7Y2H380"/>
<dbReference type="CDD" id="cd06558">
    <property type="entry name" value="crotonase-like"/>
    <property type="match status" value="1"/>
</dbReference>
<dbReference type="InterPro" id="IPR001753">
    <property type="entry name" value="Enoyl-CoA_hydra/iso"/>
</dbReference>
<dbReference type="SUPFAM" id="SSF52096">
    <property type="entry name" value="ClpP/crotonase"/>
    <property type="match status" value="1"/>
</dbReference>
<accession>A0A7Y2H380</accession>
<keyword evidence="4" id="KW-0413">Isomerase</keyword>
<evidence type="ECO:0000256" key="3">
    <source>
        <dbReference type="RuleBase" id="RU003707"/>
    </source>
</evidence>
<evidence type="ECO:0000313" key="4">
    <source>
        <dbReference type="EMBL" id="NNF07775.1"/>
    </source>
</evidence>
<dbReference type="EMBL" id="JABDJR010000545">
    <property type="protein sequence ID" value="NNF07775.1"/>
    <property type="molecule type" value="Genomic_DNA"/>
</dbReference>
<proteinExistence type="inferred from homology"/>
<sequence length="255" mass="27184">MTNPDPVRCERRGKVAILTIDRPEKKNALSLEVVRCFHNLLVDLEVDQELGGVILRGEGENFVAGADIGQLKARDVGDALGAINGGLFHRIEKLPVPVIASIDGYALGGGCELALACDLRVATERAILGQPEVGLGIIPGAGATYRLPRLVGMGRAKDLIFTGRLVPAEEAHAMGLVDRVVPAHKLEEETSALMEGILKQGSTAIRLAKLALNAQGGTSEASLAIEALAQGILFESDDKHARMGRFLERKKTRES</sequence>
<protein>
    <submittedName>
        <fullName evidence="4">Enoyl-CoA hydratase/isomerase family protein</fullName>
    </submittedName>
</protein>
<dbReference type="GO" id="GO:0006635">
    <property type="term" value="P:fatty acid beta-oxidation"/>
    <property type="evidence" value="ECO:0007669"/>
    <property type="project" value="TreeGrafter"/>
</dbReference>
<evidence type="ECO:0000313" key="5">
    <source>
        <dbReference type="Proteomes" id="UP000547674"/>
    </source>
</evidence>
<dbReference type="GO" id="GO:0016829">
    <property type="term" value="F:lyase activity"/>
    <property type="evidence" value="ECO:0007669"/>
    <property type="project" value="UniProtKB-KW"/>
</dbReference>
<dbReference type="FunFam" id="3.90.226.10:FF:000009">
    <property type="entry name" value="Carnitinyl-CoA dehydratase"/>
    <property type="match status" value="1"/>
</dbReference>
<evidence type="ECO:0000256" key="1">
    <source>
        <dbReference type="ARBA" id="ARBA00005254"/>
    </source>
</evidence>
<organism evidence="4 5">
    <name type="scientific">Eiseniibacteriota bacterium</name>
    <dbReference type="NCBI Taxonomy" id="2212470"/>
    <lineage>
        <taxon>Bacteria</taxon>
        <taxon>Candidatus Eiseniibacteriota</taxon>
    </lineage>
</organism>
<gene>
    <name evidence="4" type="ORF">HKN21_13510</name>
</gene>